<name>A0A9P7Z3I9_9HELO</name>
<accession>A0A9P7Z3I9</accession>
<dbReference type="AlphaFoldDB" id="A0A9P7Z3I9"/>
<evidence type="ECO:0000256" key="1">
    <source>
        <dbReference type="ARBA" id="ARBA00006247"/>
    </source>
</evidence>
<dbReference type="Proteomes" id="UP000887226">
    <property type="component" value="Unassembled WGS sequence"/>
</dbReference>
<dbReference type="InterPro" id="IPR050072">
    <property type="entry name" value="Peptidase_M20A"/>
</dbReference>
<sequence>MTSVAQSILNYTHPAEAAAVLTSYLSSSNIPYQIINLQSGQPNFLSDFERASGPGPRVVLNGHIGVFPIGDTAGWSRDPWPGGIEGAHFYGCGVVDMKSGIASLVIAYDSLYQHRDRLRGSVALCVVSDEETGGRRGSTYFLEEDLARWGDDVMQSFINRPPRQHSQADRQAQGSKIITRSTINFGATSGVPPSHKVNMTSSTCAFELDIRVPIGLTQTQDTDLIRSIAPKYKARINISVQAAASNHSSVSSLSDPMLDLLAEISKFVAPVRDRAVVVPSVGATYCKHSRHAVAPAYLYECSPQLAQVSEYALIREFHHITKVHVVAVCDFLKG</sequence>
<dbReference type="EMBL" id="MU253894">
    <property type="protein sequence ID" value="KAG9244626.1"/>
    <property type="molecule type" value="Genomic_DNA"/>
</dbReference>
<protein>
    <submittedName>
        <fullName evidence="2">Acetylornithine deacetylase</fullName>
    </submittedName>
</protein>
<gene>
    <name evidence="2" type="ORF">BJ878DRAFT_582488</name>
</gene>
<proteinExistence type="inferred from homology"/>
<organism evidence="2 3">
    <name type="scientific">Calycina marina</name>
    <dbReference type="NCBI Taxonomy" id="1763456"/>
    <lineage>
        <taxon>Eukaryota</taxon>
        <taxon>Fungi</taxon>
        <taxon>Dikarya</taxon>
        <taxon>Ascomycota</taxon>
        <taxon>Pezizomycotina</taxon>
        <taxon>Leotiomycetes</taxon>
        <taxon>Helotiales</taxon>
        <taxon>Pezizellaceae</taxon>
        <taxon>Calycina</taxon>
    </lineage>
</organism>
<dbReference type="PANTHER" id="PTHR43808:SF32">
    <property type="entry name" value="ARGE_DAPE-RELATED DEACYLASE"/>
    <property type="match status" value="1"/>
</dbReference>
<keyword evidence="3" id="KW-1185">Reference proteome</keyword>
<dbReference type="Pfam" id="PF01546">
    <property type="entry name" value="Peptidase_M20"/>
    <property type="match status" value="1"/>
</dbReference>
<dbReference type="InterPro" id="IPR002933">
    <property type="entry name" value="Peptidase_M20"/>
</dbReference>
<dbReference type="GO" id="GO:0016787">
    <property type="term" value="F:hydrolase activity"/>
    <property type="evidence" value="ECO:0007669"/>
    <property type="project" value="InterPro"/>
</dbReference>
<comment type="caution">
    <text evidence="2">The sequence shown here is derived from an EMBL/GenBank/DDBJ whole genome shotgun (WGS) entry which is preliminary data.</text>
</comment>
<evidence type="ECO:0000313" key="2">
    <source>
        <dbReference type="EMBL" id="KAG9244626.1"/>
    </source>
</evidence>
<dbReference type="OrthoDB" id="10059875at2759"/>
<dbReference type="SUPFAM" id="SSF53187">
    <property type="entry name" value="Zn-dependent exopeptidases"/>
    <property type="match status" value="1"/>
</dbReference>
<reference evidence="2" key="1">
    <citation type="journal article" date="2021" name="IMA Fungus">
        <title>Genomic characterization of three marine fungi, including Emericellopsis atlantica sp. nov. with signatures of a generalist lifestyle and marine biomass degradation.</title>
        <authorList>
            <person name="Hagestad O.C."/>
            <person name="Hou L."/>
            <person name="Andersen J.H."/>
            <person name="Hansen E.H."/>
            <person name="Altermark B."/>
            <person name="Li C."/>
            <person name="Kuhnert E."/>
            <person name="Cox R.J."/>
            <person name="Crous P.W."/>
            <person name="Spatafora J.W."/>
            <person name="Lail K."/>
            <person name="Amirebrahimi M."/>
            <person name="Lipzen A."/>
            <person name="Pangilinan J."/>
            <person name="Andreopoulos W."/>
            <person name="Hayes R.D."/>
            <person name="Ng V."/>
            <person name="Grigoriev I.V."/>
            <person name="Jackson S.A."/>
            <person name="Sutton T.D.S."/>
            <person name="Dobson A.D.W."/>
            <person name="Rama T."/>
        </authorList>
    </citation>
    <scope>NUCLEOTIDE SEQUENCE</scope>
    <source>
        <strain evidence="2">TRa3180A</strain>
    </source>
</reference>
<dbReference type="Gene3D" id="3.40.630.10">
    <property type="entry name" value="Zn peptidases"/>
    <property type="match status" value="1"/>
</dbReference>
<dbReference type="PANTHER" id="PTHR43808">
    <property type="entry name" value="ACETYLORNITHINE DEACETYLASE"/>
    <property type="match status" value="1"/>
</dbReference>
<comment type="similarity">
    <text evidence="1">Belongs to the peptidase M20A family.</text>
</comment>
<evidence type="ECO:0000313" key="3">
    <source>
        <dbReference type="Proteomes" id="UP000887226"/>
    </source>
</evidence>